<dbReference type="SUPFAM" id="SSF52172">
    <property type="entry name" value="CheY-like"/>
    <property type="match status" value="1"/>
</dbReference>
<dbReference type="PROSITE" id="PS50046">
    <property type="entry name" value="PHYTOCHROME_2"/>
    <property type="match status" value="1"/>
</dbReference>
<comment type="caution">
    <text evidence="16">The sequence shown here is derived from an EMBL/GenBank/DDBJ whole genome shotgun (WGS) entry which is preliminary data.</text>
</comment>
<dbReference type="Pfam" id="PF00512">
    <property type="entry name" value="HisKA"/>
    <property type="match status" value="1"/>
</dbReference>
<name>A0A507CH92_9FUNG</name>
<dbReference type="PRINTS" id="PR01033">
    <property type="entry name" value="PHYTOCHROME"/>
</dbReference>
<dbReference type="CDD" id="cd00082">
    <property type="entry name" value="HisKA"/>
    <property type="match status" value="1"/>
</dbReference>
<keyword evidence="6" id="KW-0808">Transferase</keyword>
<evidence type="ECO:0000259" key="14">
    <source>
        <dbReference type="PROSITE" id="PS50110"/>
    </source>
</evidence>
<dbReference type="GO" id="GO:0009584">
    <property type="term" value="P:detection of visible light"/>
    <property type="evidence" value="ECO:0007669"/>
    <property type="project" value="InterPro"/>
</dbReference>
<dbReference type="PANTHER" id="PTHR43047:SF76">
    <property type="entry name" value="PHYTOCHROME-LIKE HISTIDINE KINASE 2"/>
    <property type="match status" value="1"/>
</dbReference>
<evidence type="ECO:0000259" key="15">
    <source>
        <dbReference type="PROSITE" id="PS50112"/>
    </source>
</evidence>
<evidence type="ECO:0000256" key="10">
    <source>
        <dbReference type="PROSITE-ProRule" id="PRU00169"/>
    </source>
</evidence>
<dbReference type="Proteomes" id="UP000319731">
    <property type="component" value="Unassembled WGS sequence"/>
</dbReference>
<evidence type="ECO:0000259" key="12">
    <source>
        <dbReference type="PROSITE" id="PS50046"/>
    </source>
</evidence>
<dbReference type="Gene3D" id="1.10.287.130">
    <property type="match status" value="1"/>
</dbReference>
<dbReference type="CDD" id="cd16922">
    <property type="entry name" value="HATPase_EvgS-ArcB-TorS-like"/>
    <property type="match status" value="1"/>
</dbReference>
<dbReference type="InterPro" id="IPR003661">
    <property type="entry name" value="HisK_dim/P_dom"/>
</dbReference>
<feature type="modified residue" description="4-aspartylphosphate" evidence="10">
    <location>
        <position position="978"/>
    </location>
</feature>
<dbReference type="PROSITE" id="PS50112">
    <property type="entry name" value="PAS"/>
    <property type="match status" value="1"/>
</dbReference>
<comment type="subunit">
    <text evidence="2">Homodimer.</text>
</comment>
<dbReference type="AlphaFoldDB" id="A0A507CH92"/>
<accession>A0A507CH92</accession>
<evidence type="ECO:0000256" key="6">
    <source>
        <dbReference type="ARBA" id="ARBA00022679"/>
    </source>
</evidence>
<feature type="domain" description="Phytochrome chromophore attachment site" evidence="12">
    <location>
        <begin position="236"/>
        <end position="392"/>
    </location>
</feature>
<dbReference type="EC" id="2.7.13.3" evidence="3"/>
<dbReference type="GeneID" id="42002032"/>
<dbReference type="GO" id="GO:0009881">
    <property type="term" value="F:photoreceptor activity"/>
    <property type="evidence" value="ECO:0007669"/>
    <property type="project" value="UniProtKB-KW"/>
</dbReference>
<dbReference type="InterPro" id="IPR036097">
    <property type="entry name" value="HisK_dim/P_sf"/>
</dbReference>
<evidence type="ECO:0000256" key="3">
    <source>
        <dbReference type="ARBA" id="ARBA00012438"/>
    </source>
</evidence>
<feature type="compositionally biased region" description="Polar residues" evidence="11">
    <location>
        <begin position="880"/>
        <end position="896"/>
    </location>
</feature>
<dbReference type="InterPro" id="IPR013654">
    <property type="entry name" value="PAS_2"/>
</dbReference>
<dbReference type="GO" id="GO:0009927">
    <property type="term" value="F:histidine phosphotransfer kinase activity"/>
    <property type="evidence" value="ECO:0007669"/>
    <property type="project" value="TreeGrafter"/>
</dbReference>
<dbReference type="SMART" id="SM00388">
    <property type="entry name" value="HisKA"/>
    <property type="match status" value="1"/>
</dbReference>
<keyword evidence="9" id="KW-0675">Receptor</keyword>
<dbReference type="CDD" id="cd17546">
    <property type="entry name" value="REC_hyHK_CKI1_RcsC-like"/>
    <property type="match status" value="1"/>
</dbReference>
<feature type="region of interest" description="Disordered" evidence="11">
    <location>
        <begin position="863"/>
        <end position="919"/>
    </location>
</feature>
<dbReference type="SMART" id="SM00448">
    <property type="entry name" value="REC"/>
    <property type="match status" value="1"/>
</dbReference>
<dbReference type="Pfam" id="PF02518">
    <property type="entry name" value="HATPase_c"/>
    <property type="match status" value="1"/>
</dbReference>
<evidence type="ECO:0000256" key="8">
    <source>
        <dbReference type="ARBA" id="ARBA00022991"/>
    </source>
</evidence>
<dbReference type="InterPro" id="IPR001294">
    <property type="entry name" value="Phytochrome"/>
</dbReference>
<proteinExistence type="predicted"/>
<dbReference type="Gene3D" id="3.30.450.270">
    <property type="match status" value="1"/>
</dbReference>
<dbReference type="Pfam" id="PF00360">
    <property type="entry name" value="PHY"/>
    <property type="match status" value="1"/>
</dbReference>
<dbReference type="STRING" id="1806994.A0A507CH92"/>
<dbReference type="GO" id="GO:0006355">
    <property type="term" value="P:regulation of DNA-templated transcription"/>
    <property type="evidence" value="ECO:0007669"/>
    <property type="project" value="InterPro"/>
</dbReference>
<dbReference type="PANTHER" id="PTHR43047">
    <property type="entry name" value="TWO-COMPONENT HISTIDINE PROTEIN KINASE"/>
    <property type="match status" value="1"/>
</dbReference>
<dbReference type="SUPFAM" id="SSF55874">
    <property type="entry name" value="ATPase domain of HSP90 chaperone/DNA topoisomerase II/histidine kinase"/>
    <property type="match status" value="1"/>
</dbReference>
<keyword evidence="5" id="KW-0716">Sensory transduction</keyword>
<sequence>MDFFALRNNASVMNFESRQFPVTRRLQLEMPGIQGPNSGPGATNVVDSVLPAAPRVLLPNGKYVTCEDEPIRTPGAVQAYGLLVAIDLHGSVTHVSSNVQKLLGIEASAFLSADKFTDVLAPSEAATFQEQFEICLAQRIALVFTLTVNSIACYCSMGEPTTTNPDLIVLELELEEDAQVRLPMTDIASIPYSPFNANTIAQTLLEKKRRKASNANMIPMFELLSQLNRSMLNVPDLDTCVKIVAQAVKHITSYDRIMIYQFDASWAGHVIEECADEKRYYGLKFPPGDIPKQARELYVINKIRLLNDREEPTAPIVCRNQALAEVPLDMTYVNIRAISPVHIKYMKNMGIASTMSISLMHNNALWGLIACHGVTPGRPSVAVRQFCRLVGETFSSIIDARMLQKSVRNARSFASVAANPFSTSVGGNTGVPAVVAGTVADILTLFDSNFGILSVDGESKLLGEPTVDASEIIAIVNFVKSRQFERICSTDRLREYAPEVCSSVAGFLCIPLSAATPAGGPGDFVLFCRLEQLQTVSWAGDPNEPVTYNPETLSLEPRVSFATWKETVRGLANPWTPETLEMASMLQLVYGRFMNVWREKERAENRNRLKNLLIGSVSHDVRTPLNAVIGYLELALESPMEEQLRESLITCYNASKSLIFIVNDLLDLTRFEAGKMLFRSEPFAIRSVLESTLPIFTNEANKRGLIFDVICEDDVPQIVIGDGPKISQVITNLCSNALKFTEKGCIKVHCQKVEDTPPDGVLIQIQVSDTGIGIPVDKLDRIFLDFEQITNVLSHKVQGTGLGMAIVSRQVLNNDALLKTTHKHSNAILIRIMTNMKGTLRVDSTEGVGTTFTCRIPFVLPKMTEPLSPTDGSGSRRGSRTTFPISLSPSNASIGLTSPPTSATSPTESPSSFGGGRSPFGKPPRALKLLAAEDNSINQALLTRRMQQAGHSIKMTHDGRECVDVYKSGEIFDVILMDVQMPIMDGLEASKAIREYEATLDPPRRIPIFAISANAFAGDQERGWDCGVDSYFTKPVNFGELVATLANVGRGGAF</sequence>
<dbReference type="Pfam" id="PF08446">
    <property type="entry name" value="PAS_2"/>
    <property type="match status" value="1"/>
</dbReference>
<dbReference type="GO" id="GO:0005886">
    <property type="term" value="C:plasma membrane"/>
    <property type="evidence" value="ECO:0007669"/>
    <property type="project" value="TreeGrafter"/>
</dbReference>
<dbReference type="InterPro" id="IPR013515">
    <property type="entry name" value="Phytochrome_cen-reg"/>
</dbReference>
<dbReference type="Gene3D" id="3.30.565.10">
    <property type="entry name" value="Histidine kinase-like ATPase, C-terminal domain"/>
    <property type="match status" value="1"/>
</dbReference>
<dbReference type="InterPro" id="IPR011006">
    <property type="entry name" value="CheY-like_superfamily"/>
</dbReference>
<dbReference type="Pfam" id="PF00072">
    <property type="entry name" value="Response_reg"/>
    <property type="match status" value="1"/>
</dbReference>
<evidence type="ECO:0000256" key="9">
    <source>
        <dbReference type="ARBA" id="ARBA00023170"/>
    </source>
</evidence>
<dbReference type="InterPro" id="IPR005467">
    <property type="entry name" value="His_kinase_dom"/>
</dbReference>
<evidence type="ECO:0000256" key="7">
    <source>
        <dbReference type="ARBA" id="ARBA00022777"/>
    </source>
</evidence>
<dbReference type="InterPro" id="IPR000014">
    <property type="entry name" value="PAS"/>
</dbReference>
<dbReference type="Gene3D" id="3.30.450.20">
    <property type="entry name" value="PAS domain"/>
    <property type="match status" value="1"/>
</dbReference>
<dbReference type="SMART" id="SM00387">
    <property type="entry name" value="HATPase_c"/>
    <property type="match status" value="1"/>
</dbReference>
<feature type="domain" description="PAS" evidence="15">
    <location>
        <begin position="83"/>
        <end position="139"/>
    </location>
</feature>
<dbReference type="Gene3D" id="3.30.450.40">
    <property type="match status" value="1"/>
</dbReference>
<dbReference type="Pfam" id="PF01590">
    <property type="entry name" value="GAF"/>
    <property type="match status" value="1"/>
</dbReference>
<organism evidence="16 17">
    <name type="scientific">Synchytrium microbalum</name>
    <dbReference type="NCBI Taxonomy" id="1806994"/>
    <lineage>
        <taxon>Eukaryota</taxon>
        <taxon>Fungi</taxon>
        <taxon>Fungi incertae sedis</taxon>
        <taxon>Chytridiomycota</taxon>
        <taxon>Chytridiomycota incertae sedis</taxon>
        <taxon>Chytridiomycetes</taxon>
        <taxon>Synchytriales</taxon>
        <taxon>Synchytriaceae</taxon>
        <taxon>Synchytrium</taxon>
    </lineage>
</organism>
<dbReference type="InterPro" id="IPR043150">
    <property type="entry name" value="Phytochrome_PHY_sf"/>
</dbReference>
<dbReference type="OrthoDB" id="10266508at2759"/>
<keyword evidence="17" id="KW-1185">Reference proteome</keyword>
<dbReference type="InterPro" id="IPR003594">
    <property type="entry name" value="HATPase_dom"/>
</dbReference>
<evidence type="ECO:0000256" key="4">
    <source>
        <dbReference type="ARBA" id="ARBA00022543"/>
    </source>
</evidence>
<keyword evidence="10" id="KW-0597">Phosphoprotein</keyword>
<dbReference type="GO" id="GO:0000155">
    <property type="term" value="F:phosphorelay sensor kinase activity"/>
    <property type="evidence" value="ECO:0007669"/>
    <property type="project" value="InterPro"/>
</dbReference>
<feature type="compositionally biased region" description="Low complexity" evidence="11">
    <location>
        <begin position="897"/>
        <end position="912"/>
    </location>
</feature>
<keyword evidence="8" id="KW-0157">Chromophore</keyword>
<dbReference type="InterPro" id="IPR035965">
    <property type="entry name" value="PAS-like_dom_sf"/>
</dbReference>
<gene>
    <name evidence="16" type="ORF">SmJEL517_g00807</name>
</gene>
<reference evidence="16 17" key="1">
    <citation type="journal article" date="2019" name="Sci. Rep.">
        <title>Comparative genomics of chytrid fungi reveal insights into the obligate biotrophic and pathogenic lifestyle of Synchytrium endobioticum.</title>
        <authorList>
            <person name="van de Vossenberg B.T.L.H."/>
            <person name="Warris S."/>
            <person name="Nguyen H.D.T."/>
            <person name="van Gent-Pelzer M.P.E."/>
            <person name="Joly D.L."/>
            <person name="van de Geest H.C."/>
            <person name="Bonants P.J.M."/>
            <person name="Smith D.S."/>
            <person name="Levesque C.A."/>
            <person name="van der Lee T.A.J."/>
        </authorList>
    </citation>
    <scope>NUCLEOTIDE SEQUENCE [LARGE SCALE GENOMIC DNA]</scope>
    <source>
        <strain evidence="16 17">JEL517</strain>
    </source>
</reference>
<dbReference type="PROSITE" id="PS50110">
    <property type="entry name" value="RESPONSE_REGULATORY"/>
    <property type="match status" value="1"/>
</dbReference>
<feature type="domain" description="Response regulatory" evidence="14">
    <location>
        <begin position="928"/>
        <end position="1049"/>
    </location>
</feature>
<dbReference type="PROSITE" id="PS50109">
    <property type="entry name" value="HIS_KIN"/>
    <property type="match status" value="1"/>
</dbReference>
<feature type="domain" description="Histidine kinase" evidence="13">
    <location>
        <begin position="616"/>
        <end position="860"/>
    </location>
</feature>
<comment type="catalytic activity">
    <reaction evidence="1">
        <text>ATP + protein L-histidine = ADP + protein N-phospho-L-histidine.</text>
        <dbReference type="EC" id="2.7.13.3"/>
    </reaction>
</comment>
<dbReference type="InterPro" id="IPR001789">
    <property type="entry name" value="Sig_transdc_resp-reg_receiver"/>
</dbReference>
<evidence type="ECO:0000313" key="16">
    <source>
        <dbReference type="EMBL" id="TPX37035.1"/>
    </source>
</evidence>
<keyword evidence="7" id="KW-0418">Kinase</keyword>
<evidence type="ECO:0000313" key="17">
    <source>
        <dbReference type="Proteomes" id="UP000319731"/>
    </source>
</evidence>
<dbReference type="InterPro" id="IPR029016">
    <property type="entry name" value="GAF-like_dom_sf"/>
</dbReference>
<protein>
    <recommendedName>
        <fullName evidence="3">histidine kinase</fullName>
        <ecNumber evidence="3">2.7.13.3</ecNumber>
    </recommendedName>
</protein>
<evidence type="ECO:0000256" key="11">
    <source>
        <dbReference type="SAM" id="MobiDB-lite"/>
    </source>
</evidence>
<dbReference type="EMBL" id="QEAO01000003">
    <property type="protein sequence ID" value="TPX37035.1"/>
    <property type="molecule type" value="Genomic_DNA"/>
</dbReference>
<evidence type="ECO:0000256" key="1">
    <source>
        <dbReference type="ARBA" id="ARBA00000085"/>
    </source>
</evidence>
<dbReference type="InterPro" id="IPR003018">
    <property type="entry name" value="GAF"/>
</dbReference>
<evidence type="ECO:0000256" key="2">
    <source>
        <dbReference type="ARBA" id="ARBA00011738"/>
    </source>
</evidence>
<dbReference type="InterPro" id="IPR036890">
    <property type="entry name" value="HATPase_C_sf"/>
</dbReference>
<dbReference type="Gene3D" id="3.40.50.2300">
    <property type="match status" value="1"/>
</dbReference>
<dbReference type="SUPFAM" id="SSF55785">
    <property type="entry name" value="PYP-like sensor domain (PAS domain)"/>
    <property type="match status" value="1"/>
</dbReference>
<evidence type="ECO:0000256" key="5">
    <source>
        <dbReference type="ARBA" id="ARBA00022606"/>
    </source>
</evidence>
<evidence type="ECO:0000259" key="13">
    <source>
        <dbReference type="PROSITE" id="PS50109"/>
    </source>
</evidence>
<dbReference type="SMART" id="SM00065">
    <property type="entry name" value="GAF"/>
    <property type="match status" value="1"/>
</dbReference>
<dbReference type="SUPFAM" id="SSF55781">
    <property type="entry name" value="GAF domain-like"/>
    <property type="match status" value="2"/>
</dbReference>
<dbReference type="RefSeq" id="XP_031027105.1">
    <property type="nucleotide sequence ID" value="XM_031166735.1"/>
</dbReference>
<keyword evidence="4" id="KW-0600">Photoreceptor protein</keyword>
<dbReference type="SUPFAM" id="SSF47384">
    <property type="entry name" value="Homodimeric domain of signal transducing histidine kinase"/>
    <property type="match status" value="1"/>
</dbReference>
<dbReference type="InterPro" id="IPR016132">
    <property type="entry name" value="Phyto_chromo_attachment"/>
</dbReference>